<dbReference type="Gene3D" id="3.30.70.260">
    <property type="match status" value="1"/>
</dbReference>
<feature type="transmembrane region" description="Helical" evidence="9">
    <location>
        <begin position="32"/>
        <end position="52"/>
    </location>
</feature>
<comment type="function">
    <text evidence="8">Virulence factor required for growth in low Mg(2+) medium and for intramacrophage survival. May be involved in regulating membrane potential by activating Na(+)/K(+)-ATPase.</text>
</comment>
<sequence>MLTIFDFTTRLLLAFALGAAIGIERQWRQKSAGLRTNTLVSLGSAAFILLSVSLTGNSGDPSRVASQIVTGIGFLGAGVIMKDGMSVSGLNTAATIWCSAAVGALAGVGLFMQAGIVSAFIMMVHLLLRPLGLQLSRLPFIKSDTAQTEYLFTIKCKEKVENHLRVLLMQHLNSDDTLLLRSLSSSDNEESGNAIITAEIKSVSPQDHVLERIASRLTIEQDVMKVSWEVVGQQTDI</sequence>
<dbReference type="PRINTS" id="PR01837">
    <property type="entry name" value="MGTCSAPBPROT"/>
</dbReference>
<comment type="subcellular location">
    <subcellularLocation>
        <location evidence="1">Cell membrane</location>
        <topology evidence="1">Multi-pass membrane protein</topology>
    </subcellularLocation>
</comment>
<accession>A0ABV8PVL3</accession>
<dbReference type="Proteomes" id="UP001595906">
    <property type="component" value="Unassembled WGS sequence"/>
</dbReference>
<keyword evidence="5 9" id="KW-0812">Transmembrane</keyword>
<dbReference type="EMBL" id="JBHSDC010000012">
    <property type="protein sequence ID" value="MFC4231634.1"/>
    <property type="molecule type" value="Genomic_DNA"/>
</dbReference>
<evidence type="ECO:0000256" key="6">
    <source>
        <dbReference type="ARBA" id="ARBA00022989"/>
    </source>
</evidence>
<dbReference type="InterPro" id="IPR048640">
    <property type="entry name" value="MgtC-like_C"/>
</dbReference>
<name>A0ABV8PVL3_9BACT</name>
<proteinExistence type="inferred from homology"/>
<comment type="caution">
    <text evidence="12">The sequence shown here is derived from an EMBL/GenBank/DDBJ whole genome shotgun (WGS) entry which is preliminary data.</text>
</comment>
<dbReference type="Pfam" id="PF21770">
    <property type="entry name" value="MgtC_SapB_C"/>
    <property type="match status" value="1"/>
</dbReference>
<evidence type="ECO:0000256" key="5">
    <source>
        <dbReference type="ARBA" id="ARBA00022692"/>
    </source>
</evidence>
<evidence type="ECO:0000256" key="3">
    <source>
        <dbReference type="ARBA" id="ARBA00013833"/>
    </source>
</evidence>
<dbReference type="Pfam" id="PF02308">
    <property type="entry name" value="MgtC"/>
    <property type="match status" value="1"/>
</dbReference>
<evidence type="ECO:0000313" key="12">
    <source>
        <dbReference type="EMBL" id="MFC4231634.1"/>
    </source>
</evidence>
<evidence type="ECO:0000259" key="10">
    <source>
        <dbReference type="Pfam" id="PF02308"/>
    </source>
</evidence>
<feature type="transmembrane region" description="Helical" evidence="9">
    <location>
        <begin position="64"/>
        <end position="81"/>
    </location>
</feature>
<reference evidence="13" key="1">
    <citation type="journal article" date="2019" name="Int. J. Syst. Evol. Microbiol.">
        <title>The Global Catalogue of Microorganisms (GCM) 10K type strain sequencing project: providing services to taxonomists for standard genome sequencing and annotation.</title>
        <authorList>
            <consortium name="The Broad Institute Genomics Platform"/>
            <consortium name="The Broad Institute Genome Sequencing Center for Infectious Disease"/>
            <person name="Wu L."/>
            <person name="Ma J."/>
        </authorList>
    </citation>
    <scope>NUCLEOTIDE SEQUENCE [LARGE SCALE GENOMIC DNA]</scope>
    <source>
        <strain evidence="13">CECT 8010</strain>
    </source>
</reference>
<dbReference type="PANTHER" id="PTHR33778">
    <property type="entry name" value="PROTEIN MGTC"/>
    <property type="match status" value="1"/>
</dbReference>
<evidence type="ECO:0000256" key="2">
    <source>
        <dbReference type="ARBA" id="ARBA00009298"/>
    </source>
</evidence>
<evidence type="ECO:0000256" key="1">
    <source>
        <dbReference type="ARBA" id="ARBA00004651"/>
    </source>
</evidence>
<feature type="domain" description="MgtC/SapB/SrpB/YhiD N-terminal" evidence="10">
    <location>
        <begin position="11"/>
        <end position="131"/>
    </location>
</feature>
<evidence type="ECO:0000256" key="8">
    <source>
        <dbReference type="ARBA" id="ARBA00025369"/>
    </source>
</evidence>
<evidence type="ECO:0000256" key="9">
    <source>
        <dbReference type="SAM" id="Phobius"/>
    </source>
</evidence>
<dbReference type="PANTHER" id="PTHR33778:SF3">
    <property type="entry name" value="PROTEIN MGTC"/>
    <property type="match status" value="1"/>
</dbReference>
<dbReference type="RefSeq" id="WP_379013185.1">
    <property type="nucleotide sequence ID" value="NZ_JBHSDC010000012.1"/>
</dbReference>
<keyword evidence="6 9" id="KW-1133">Transmembrane helix</keyword>
<keyword evidence="13" id="KW-1185">Reference proteome</keyword>
<feature type="transmembrane region" description="Helical" evidence="9">
    <location>
        <begin position="101"/>
        <end position="128"/>
    </location>
</feature>
<feature type="domain" description="MgtC-like C-terminal" evidence="11">
    <location>
        <begin position="150"/>
        <end position="228"/>
    </location>
</feature>
<comment type="similarity">
    <text evidence="2">Belongs to the MgtC/SapB family.</text>
</comment>
<dbReference type="InterPro" id="IPR049177">
    <property type="entry name" value="MgtC_SapB_SrpB_YhiD_N"/>
</dbReference>
<organism evidence="12 13">
    <name type="scientific">Parasediminibacterium paludis</name>
    <dbReference type="NCBI Taxonomy" id="908966"/>
    <lineage>
        <taxon>Bacteria</taxon>
        <taxon>Pseudomonadati</taxon>
        <taxon>Bacteroidota</taxon>
        <taxon>Chitinophagia</taxon>
        <taxon>Chitinophagales</taxon>
        <taxon>Chitinophagaceae</taxon>
        <taxon>Parasediminibacterium</taxon>
    </lineage>
</organism>
<keyword evidence="7 9" id="KW-0472">Membrane</keyword>
<gene>
    <name evidence="12" type="ORF">ACFOW1_07020</name>
</gene>
<evidence type="ECO:0000256" key="7">
    <source>
        <dbReference type="ARBA" id="ARBA00023136"/>
    </source>
</evidence>
<dbReference type="InterPro" id="IPR003416">
    <property type="entry name" value="MgtC/SapB/SrpB/YhiD_fam"/>
</dbReference>
<evidence type="ECO:0000256" key="4">
    <source>
        <dbReference type="ARBA" id="ARBA00022475"/>
    </source>
</evidence>
<protein>
    <recommendedName>
        <fullName evidence="3">Protein MgtC</fullName>
    </recommendedName>
</protein>
<keyword evidence="4" id="KW-1003">Cell membrane</keyword>
<evidence type="ECO:0000259" key="11">
    <source>
        <dbReference type="Pfam" id="PF21770"/>
    </source>
</evidence>
<evidence type="ECO:0000313" key="13">
    <source>
        <dbReference type="Proteomes" id="UP001595906"/>
    </source>
</evidence>